<dbReference type="Proteomes" id="UP000509346">
    <property type="component" value="Chromosome"/>
</dbReference>
<evidence type="ECO:0000313" key="2">
    <source>
        <dbReference type="Proteomes" id="UP000509346"/>
    </source>
</evidence>
<organism evidence="1 2">
    <name type="scientific">Halosimplex pelagicum</name>
    <dbReference type="NCBI Taxonomy" id="869886"/>
    <lineage>
        <taxon>Archaea</taxon>
        <taxon>Methanobacteriati</taxon>
        <taxon>Methanobacteriota</taxon>
        <taxon>Stenosarchaea group</taxon>
        <taxon>Halobacteria</taxon>
        <taxon>Halobacteriales</taxon>
        <taxon>Haloarculaceae</taxon>
        <taxon>Halosimplex</taxon>
    </lineage>
</organism>
<dbReference type="EMBL" id="CP058909">
    <property type="protein sequence ID" value="QLH82785.1"/>
    <property type="molecule type" value="Genomic_DNA"/>
</dbReference>
<protein>
    <recommendedName>
        <fullName evidence="3">Exonuclease RecJ</fullName>
    </recommendedName>
</protein>
<gene>
    <name evidence="1" type="ORF">HZS54_14645</name>
</gene>
<proteinExistence type="predicted"/>
<reference evidence="1 2" key="1">
    <citation type="submission" date="2020-07" db="EMBL/GenBank/DDBJ databases">
        <title>Halosimplex litoreum sp. nov. and Halosimplex rubrum sp. nov., isolated from different salt environments.</title>
        <authorList>
            <person name="Cui H."/>
        </authorList>
    </citation>
    <scope>NUCLEOTIDE SEQUENCE [LARGE SCALE GENOMIC DNA]</scope>
    <source>
        <strain evidence="1 2">R2</strain>
    </source>
</reference>
<accession>A0A7D5PBW4</accession>
<sequence>MSATARSEDAPAAGEIADRLREAGFVRLVGAATGDALAASGVLARALADRDRPFQVSVAGLPADAERSTDADLTVAVGRSDPVADCSIAAGAEPASETAFAVARELDADPDLALALAGCVADGRALGGSVAEAAETAGIERRPGVAVPTTDLVDGLAHSTLVHAPFSGDPEAVAAALDGAGLDAEESADGSGPVVDATALDETANRRVASLVALRTVGDDSIPPRGGHAVERALRPFVGGPFETVGGYADVLDAVAPFETVGGYADVLDAVARERPGTGVALALGHDVNEAALDAWRSHARRAHGAVADATTGRYDGLFVARAETDAAPVATLARLVHAYRSPEPVTLAVTDGAAAAVADDRDLETVLSTAAEGVDGTAAATGTTGRARFDVETGAFITAFREAL</sequence>
<keyword evidence="2" id="KW-1185">Reference proteome</keyword>
<evidence type="ECO:0008006" key="3">
    <source>
        <dbReference type="Google" id="ProtNLM"/>
    </source>
</evidence>
<dbReference type="RefSeq" id="WP_179917854.1">
    <property type="nucleotide sequence ID" value="NZ_CP058909.1"/>
</dbReference>
<evidence type="ECO:0000313" key="1">
    <source>
        <dbReference type="EMBL" id="QLH82785.1"/>
    </source>
</evidence>
<dbReference type="KEGG" id="hpel:HZS54_14645"/>
<dbReference type="AlphaFoldDB" id="A0A7D5PBW4"/>
<dbReference type="GeneID" id="56083852"/>
<dbReference type="OrthoDB" id="157374at2157"/>
<name>A0A7D5PBW4_9EURY</name>